<proteinExistence type="predicted"/>
<protein>
    <submittedName>
        <fullName evidence="1">Uncharacterized protein</fullName>
    </submittedName>
</protein>
<evidence type="ECO:0000313" key="2">
    <source>
        <dbReference type="Proteomes" id="UP000015104"/>
    </source>
</evidence>
<keyword evidence="2" id="KW-1185">Reference proteome</keyword>
<organism evidence="1 2">
    <name type="scientific">Tetranychus urticae</name>
    <name type="common">Two-spotted spider mite</name>
    <dbReference type="NCBI Taxonomy" id="32264"/>
    <lineage>
        <taxon>Eukaryota</taxon>
        <taxon>Metazoa</taxon>
        <taxon>Ecdysozoa</taxon>
        <taxon>Arthropoda</taxon>
        <taxon>Chelicerata</taxon>
        <taxon>Arachnida</taxon>
        <taxon>Acari</taxon>
        <taxon>Acariformes</taxon>
        <taxon>Trombidiformes</taxon>
        <taxon>Prostigmata</taxon>
        <taxon>Eleutherengona</taxon>
        <taxon>Raphignathae</taxon>
        <taxon>Tetranychoidea</taxon>
        <taxon>Tetranychidae</taxon>
        <taxon>Tetranychus</taxon>
    </lineage>
</organism>
<reference evidence="1" key="2">
    <citation type="submission" date="2015-06" db="UniProtKB">
        <authorList>
            <consortium name="EnsemblMetazoa"/>
        </authorList>
    </citation>
    <scope>IDENTIFICATION</scope>
</reference>
<dbReference type="EMBL" id="CAEY01000250">
    <property type="status" value="NOT_ANNOTATED_CDS"/>
    <property type="molecule type" value="Genomic_DNA"/>
</dbReference>
<dbReference type="AlphaFoldDB" id="T1KN48"/>
<dbReference type="HOGENOM" id="CLU_071407_3_0_1"/>
<dbReference type="Proteomes" id="UP000015104">
    <property type="component" value="Unassembled WGS sequence"/>
</dbReference>
<accession>T1KN48</accession>
<gene>
    <name evidence="1" type="primary">107365659</name>
</gene>
<dbReference type="KEGG" id="tut:107365659"/>
<reference evidence="2" key="1">
    <citation type="submission" date="2011-08" db="EMBL/GenBank/DDBJ databases">
        <authorList>
            <person name="Rombauts S."/>
        </authorList>
    </citation>
    <scope>NUCLEOTIDE SEQUENCE</scope>
    <source>
        <strain evidence="2">London</strain>
    </source>
</reference>
<name>T1KN48_TETUR</name>
<dbReference type="EnsemblMetazoa" id="tetur15g03960.1">
    <property type="protein sequence ID" value="tetur15g03960.1"/>
    <property type="gene ID" value="tetur15g03960"/>
</dbReference>
<sequence>MAKQNKNSDKITFKVKHLDEYHEIVIDPNDDRYESKHQRQQIFEQLESITGVPSRYTVDVLIHVLRNRNLSVDTVRYPWSFSNQKAYVPDSLARYSALPDFYDLNIFDGERFYLIYDISYSHDVSKHLSMHYTLVDEGAVPDEGCSLRACQYQCSESYFKRLKDLICNNEMNAKITQLVQTQMESDWELDTIFREFNVKQHFSIKCDVVDRWSIAMNGHARRHDLYLRTRG</sequence>
<evidence type="ECO:0000313" key="1">
    <source>
        <dbReference type="EnsemblMetazoa" id="tetur15g03960.1"/>
    </source>
</evidence>